<evidence type="ECO:0000313" key="2">
    <source>
        <dbReference type="EMBL" id="KKK85446.1"/>
    </source>
</evidence>
<comment type="caution">
    <text evidence="2">The sequence shown here is derived from an EMBL/GenBank/DDBJ whole genome shotgun (WGS) entry which is preliminary data.</text>
</comment>
<sequence>MGFDDDFGSAPPGGVAPPAPHTHVEADITDLAHVLADDPAHGVRGGGTQHADVVAGGADGFMTGADKTKLDGVEALADVTDATNVNAAGAVMETDYTAKGDVLVASAASTPAALAIGADGTVLTADSGEATGAKWAAPVGYPLNFGGIALIGDVGKFWEYEGEANAGTDGTLNEKTEAVIPKTATLVALAWNSALGDATTVVKIIKNGIVVATVTWTGASGIATGLSVAFTEGTDKITIEYDSGTAPSDTTLTPYFEAA</sequence>
<accession>A0A0F9BM50</accession>
<dbReference type="AlphaFoldDB" id="A0A0F9BM50"/>
<name>A0A0F9BM50_9ZZZZ</name>
<reference evidence="2" key="1">
    <citation type="journal article" date="2015" name="Nature">
        <title>Complex archaea that bridge the gap between prokaryotes and eukaryotes.</title>
        <authorList>
            <person name="Spang A."/>
            <person name="Saw J.H."/>
            <person name="Jorgensen S.L."/>
            <person name="Zaremba-Niedzwiedzka K."/>
            <person name="Martijn J."/>
            <person name="Lind A.E."/>
            <person name="van Eijk R."/>
            <person name="Schleper C."/>
            <person name="Guy L."/>
            <person name="Ettema T.J."/>
        </authorList>
    </citation>
    <scope>NUCLEOTIDE SEQUENCE</scope>
</reference>
<proteinExistence type="predicted"/>
<evidence type="ECO:0000256" key="1">
    <source>
        <dbReference type="SAM" id="MobiDB-lite"/>
    </source>
</evidence>
<protein>
    <submittedName>
        <fullName evidence="2">Uncharacterized protein</fullName>
    </submittedName>
</protein>
<gene>
    <name evidence="2" type="ORF">LCGC14_2773220</name>
</gene>
<feature type="region of interest" description="Disordered" evidence="1">
    <location>
        <begin position="1"/>
        <end position="22"/>
    </location>
</feature>
<organism evidence="2">
    <name type="scientific">marine sediment metagenome</name>
    <dbReference type="NCBI Taxonomy" id="412755"/>
    <lineage>
        <taxon>unclassified sequences</taxon>
        <taxon>metagenomes</taxon>
        <taxon>ecological metagenomes</taxon>
    </lineage>
</organism>
<dbReference type="EMBL" id="LAZR01051307">
    <property type="protein sequence ID" value="KKK85446.1"/>
    <property type="molecule type" value="Genomic_DNA"/>
</dbReference>